<gene>
    <name evidence="1" type="ORF">LCGC14_1088200</name>
</gene>
<comment type="caution">
    <text evidence="1">The sequence shown here is derived from an EMBL/GenBank/DDBJ whole genome shotgun (WGS) entry which is preliminary data.</text>
</comment>
<proteinExistence type="predicted"/>
<protein>
    <submittedName>
        <fullName evidence="1">Uncharacterized protein</fullName>
    </submittedName>
</protein>
<name>A0A0F9PWE4_9ZZZZ</name>
<accession>A0A0F9PWE4</accession>
<sequence length="68" mass="7726">MAMRPDIIRIRHCMKRIAHMLNLVVEEMDDLCDAIGIIEETRENKNLDKEVDAVGGENGACQRGEEKT</sequence>
<dbReference type="AlphaFoldDB" id="A0A0F9PWE4"/>
<dbReference type="EMBL" id="LAZR01004815">
    <property type="protein sequence ID" value="KKN05356.1"/>
    <property type="molecule type" value="Genomic_DNA"/>
</dbReference>
<organism evidence="1">
    <name type="scientific">marine sediment metagenome</name>
    <dbReference type="NCBI Taxonomy" id="412755"/>
    <lineage>
        <taxon>unclassified sequences</taxon>
        <taxon>metagenomes</taxon>
        <taxon>ecological metagenomes</taxon>
    </lineage>
</organism>
<evidence type="ECO:0000313" key="1">
    <source>
        <dbReference type="EMBL" id="KKN05356.1"/>
    </source>
</evidence>
<reference evidence="1" key="1">
    <citation type="journal article" date="2015" name="Nature">
        <title>Complex archaea that bridge the gap between prokaryotes and eukaryotes.</title>
        <authorList>
            <person name="Spang A."/>
            <person name="Saw J.H."/>
            <person name="Jorgensen S.L."/>
            <person name="Zaremba-Niedzwiedzka K."/>
            <person name="Martijn J."/>
            <person name="Lind A.E."/>
            <person name="van Eijk R."/>
            <person name="Schleper C."/>
            <person name="Guy L."/>
            <person name="Ettema T.J."/>
        </authorList>
    </citation>
    <scope>NUCLEOTIDE SEQUENCE</scope>
</reference>